<gene>
    <name evidence="2" type="ORF">EUX57_11560</name>
</gene>
<reference evidence="2 3" key="1">
    <citation type="submission" date="2019-02" db="EMBL/GenBank/DDBJ databases">
        <title>Pseudomonas spp from wheat grain.</title>
        <authorList>
            <person name="Cho G.-S."/>
            <person name="Franz C.M.A.P."/>
        </authorList>
    </citation>
    <scope>NUCLEOTIDE SEQUENCE [LARGE SCALE GENOMIC DNA]</scope>
    <source>
        <strain evidence="2 3">133NRW</strain>
    </source>
</reference>
<dbReference type="InterPro" id="IPR027624">
    <property type="entry name" value="TOMM_cyclo_SagD"/>
</dbReference>
<dbReference type="NCBIfam" id="TIGR03604">
    <property type="entry name" value="TOMM_cyclo_SagD"/>
    <property type="match status" value="1"/>
</dbReference>
<name>A0A4V2DXT4_9PSED</name>
<dbReference type="AlphaFoldDB" id="A0A4V2DXT4"/>
<comment type="caution">
    <text evidence="2">The sequence shown here is derived from an EMBL/GenBank/DDBJ whole genome shotgun (WGS) entry which is preliminary data.</text>
</comment>
<organism evidence="2 3">
    <name type="scientific">Pseudomonas orientalis</name>
    <dbReference type="NCBI Taxonomy" id="76758"/>
    <lineage>
        <taxon>Bacteria</taxon>
        <taxon>Pseudomonadati</taxon>
        <taxon>Pseudomonadota</taxon>
        <taxon>Gammaproteobacteria</taxon>
        <taxon>Pseudomonadales</taxon>
        <taxon>Pseudomonadaceae</taxon>
        <taxon>Pseudomonas</taxon>
    </lineage>
</organism>
<dbReference type="PANTHER" id="PTHR37809:SF1">
    <property type="entry name" value="RIBOSOMAL PROTEIN S12 METHYLTHIOTRANSFERASE ACCESSORY FACTOR YCAO"/>
    <property type="match status" value="1"/>
</dbReference>
<dbReference type="InterPro" id="IPR003776">
    <property type="entry name" value="YcaO-like_dom"/>
</dbReference>
<proteinExistence type="predicted"/>
<evidence type="ECO:0000259" key="1">
    <source>
        <dbReference type="PROSITE" id="PS51664"/>
    </source>
</evidence>
<accession>A0A4V2DXT4</accession>
<dbReference type="EMBL" id="SGFE01000020">
    <property type="protein sequence ID" value="RZI31670.1"/>
    <property type="molecule type" value="Genomic_DNA"/>
</dbReference>
<evidence type="ECO:0000313" key="2">
    <source>
        <dbReference type="EMBL" id="RZI31670.1"/>
    </source>
</evidence>
<evidence type="ECO:0000313" key="3">
    <source>
        <dbReference type="Proteomes" id="UP000293369"/>
    </source>
</evidence>
<sequence>MNLIWRFCWPRLTSVDCTMHPHNFAVSKDLVDKYPFLSLLAPAGGVVRSVQTHSSQEMHVPRFHSFIAHLGNLNLAFPHVSDYHGNRSGRVEMAGCGADERPELAMVRAVAEAAERYSMSVFNKDDIVTASFAEVGSQGLSYESIACGSAAEYADPLSPLKRIDPHAPVRWVYGYSPLENRRKLVPLIMTHLFIRPWPSEHFWLPISTGVAAHTDFAQAAVAAICEVIERDAIALTWLLRPTLPRIWLDEPAPAEHAEKFYRLRESGLEQMFFDATSELGIPTVYGLQLKEGDPQAAQFINCTTGFNRWDGCAKLIRESAMGRSILALSLPIPDDMRDFVELEHGAIYMGRAEQRPAFDFLTGSNVVMPISRMSQPNVVTPREQLRYLLERLDAAGMEVVLVDLTTDELRDAGLRVIRAVIPALMPMSATYRARYLGHPRILQAQARQAEQSGRAVEINPYPQPFA</sequence>
<feature type="domain" description="YcaO" evidence="1">
    <location>
        <begin position="95"/>
        <end position="466"/>
    </location>
</feature>
<protein>
    <recommendedName>
        <fullName evidence="1">YcaO domain-containing protein</fullName>
    </recommendedName>
</protein>
<dbReference type="Gene3D" id="3.30.1330.230">
    <property type="match status" value="2"/>
</dbReference>
<dbReference type="PANTHER" id="PTHR37809">
    <property type="entry name" value="RIBOSOMAL PROTEIN S12 METHYLTHIOTRANSFERASE ACCESSORY FACTOR YCAO"/>
    <property type="match status" value="1"/>
</dbReference>
<dbReference type="PROSITE" id="PS51664">
    <property type="entry name" value="YCAO"/>
    <property type="match status" value="1"/>
</dbReference>
<dbReference type="Proteomes" id="UP000293369">
    <property type="component" value="Unassembled WGS sequence"/>
</dbReference>
<dbReference type="Pfam" id="PF02624">
    <property type="entry name" value="YcaO"/>
    <property type="match status" value="1"/>
</dbReference>